<dbReference type="RefSeq" id="WP_364365835.1">
    <property type="nucleotide sequence ID" value="NZ_JBHMCF010000003.1"/>
</dbReference>
<sequence>MLPWSADLAGRLDHHVVDSALLRDNPLGDPHERPLVVYVPPGYDDAPDRRYPTIYVLLGYTGHVAMWFNRTPFRQPYPELTDALFAAGDVPPAIVVYVDAWTSLGGSQYLDSPATGRYHSYLRDEIVPYVDAHYRTLADRDHRAITGKSSGGYGAMVTAMLAPDVFGALATHAGDALFEVSMRRTFPVLARRLRDMYDGSYDAFLTDFRGRPAGTKEGDLELLEMYAYAAAYSADDDGTVRLPFDDTGAVVPEVWQRWLTHDPVVMAGEPRHAEALRSQRAIWIDAGRRDEYFLDFGAVAFRRAVEAAGVPADRVAFELFDAGHGGIEYRYPLALAWLARRLTADEVQ</sequence>
<dbReference type="Pfam" id="PF00756">
    <property type="entry name" value="Esterase"/>
    <property type="match status" value="1"/>
</dbReference>
<dbReference type="PANTHER" id="PTHR48098">
    <property type="entry name" value="ENTEROCHELIN ESTERASE-RELATED"/>
    <property type="match status" value="1"/>
</dbReference>
<dbReference type="SUPFAM" id="SSF53474">
    <property type="entry name" value="alpha/beta-Hydrolases"/>
    <property type="match status" value="1"/>
</dbReference>
<dbReference type="InterPro" id="IPR050583">
    <property type="entry name" value="Mycobacterial_A85_antigen"/>
</dbReference>
<name>A0ABV5NEJ0_9ACTN</name>
<comment type="caution">
    <text evidence="1">The sequence shown here is derived from an EMBL/GenBank/DDBJ whole genome shotgun (WGS) entry which is preliminary data.</text>
</comment>
<keyword evidence="1" id="KW-0378">Hydrolase</keyword>
<dbReference type="EMBL" id="JBHMCF010000003">
    <property type="protein sequence ID" value="MFB9468436.1"/>
    <property type="molecule type" value="Genomic_DNA"/>
</dbReference>
<protein>
    <submittedName>
        <fullName evidence="1">Alpha/beta hydrolase</fullName>
    </submittedName>
</protein>
<dbReference type="InterPro" id="IPR029058">
    <property type="entry name" value="AB_hydrolase_fold"/>
</dbReference>
<proteinExistence type="predicted"/>
<dbReference type="Gene3D" id="3.40.50.1820">
    <property type="entry name" value="alpha/beta hydrolase"/>
    <property type="match status" value="1"/>
</dbReference>
<evidence type="ECO:0000313" key="1">
    <source>
        <dbReference type="EMBL" id="MFB9468436.1"/>
    </source>
</evidence>
<keyword evidence="2" id="KW-1185">Reference proteome</keyword>
<accession>A0ABV5NEJ0</accession>
<dbReference type="InterPro" id="IPR000801">
    <property type="entry name" value="Esterase-like"/>
</dbReference>
<evidence type="ECO:0000313" key="2">
    <source>
        <dbReference type="Proteomes" id="UP001589568"/>
    </source>
</evidence>
<dbReference type="Proteomes" id="UP001589568">
    <property type="component" value="Unassembled WGS sequence"/>
</dbReference>
<reference evidence="1 2" key="1">
    <citation type="submission" date="2024-09" db="EMBL/GenBank/DDBJ databases">
        <authorList>
            <person name="Sun Q."/>
            <person name="Mori K."/>
        </authorList>
    </citation>
    <scope>NUCLEOTIDE SEQUENCE [LARGE SCALE GENOMIC DNA]</scope>
    <source>
        <strain evidence="1 2">JCM 3324</strain>
    </source>
</reference>
<organism evidence="1 2">
    <name type="scientific">Nonomuraea salmonea</name>
    <dbReference type="NCBI Taxonomy" id="46181"/>
    <lineage>
        <taxon>Bacteria</taxon>
        <taxon>Bacillati</taxon>
        <taxon>Actinomycetota</taxon>
        <taxon>Actinomycetes</taxon>
        <taxon>Streptosporangiales</taxon>
        <taxon>Streptosporangiaceae</taxon>
        <taxon>Nonomuraea</taxon>
    </lineage>
</organism>
<dbReference type="GO" id="GO:0016787">
    <property type="term" value="F:hydrolase activity"/>
    <property type="evidence" value="ECO:0007669"/>
    <property type="project" value="UniProtKB-KW"/>
</dbReference>
<gene>
    <name evidence="1" type="ORF">ACFFR3_02905</name>
</gene>